<feature type="compositionally biased region" description="Low complexity" evidence="1">
    <location>
        <begin position="504"/>
        <end position="523"/>
    </location>
</feature>
<dbReference type="Proteomes" id="UP001203297">
    <property type="component" value="Unassembled WGS sequence"/>
</dbReference>
<protein>
    <submittedName>
        <fullName evidence="2">Uncharacterized protein</fullName>
    </submittedName>
</protein>
<evidence type="ECO:0000313" key="2">
    <source>
        <dbReference type="EMBL" id="KAI0303522.1"/>
    </source>
</evidence>
<evidence type="ECO:0000313" key="3">
    <source>
        <dbReference type="Proteomes" id="UP001203297"/>
    </source>
</evidence>
<name>A0AAD4QM51_9AGAM</name>
<feature type="region of interest" description="Disordered" evidence="1">
    <location>
        <begin position="215"/>
        <end position="239"/>
    </location>
</feature>
<accession>A0AAD4QM51</accession>
<feature type="compositionally biased region" description="Polar residues" evidence="1">
    <location>
        <begin position="299"/>
        <end position="308"/>
    </location>
</feature>
<dbReference type="EMBL" id="WTXG01000009">
    <property type="protein sequence ID" value="KAI0303522.1"/>
    <property type="molecule type" value="Genomic_DNA"/>
</dbReference>
<feature type="compositionally biased region" description="Acidic residues" evidence="1">
    <location>
        <begin position="140"/>
        <end position="160"/>
    </location>
</feature>
<dbReference type="InterPro" id="IPR015943">
    <property type="entry name" value="WD40/YVTN_repeat-like_dom_sf"/>
</dbReference>
<feature type="compositionally biased region" description="Polar residues" evidence="1">
    <location>
        <begin position="534"/>
        <end position="544"/>
    </location>
</feature>
<feature type="compositionally biased region" description="Polar residues" evidence="1">
    <location>
        <begin position="324"/>
        <end position="335"/>
    </location>
</feature>
<organism evidence="2 3">
    <name type="scientific">Multifurca ochricompacta</name>
    <dbReference type="NCBI Taxonomy" id="376703"/>
    <lineage>
        <taxon>Eukaryota</taxon>
        <taxon>Fungi</taxon>
        <taxon>Dikarya</taxon>
        <taxon>Basidiomycota</taxon>
        <taxon>Agaricomycotina</taxon>
        <taxon>Agaricomycetes</taxon>
        <taxon>Russulales</taxon>
        <taxon>Russulaceae</taxon>
        <taxon>Multifurca</taxon>
    </lineage>
</organism>
<feature type="region of interest" description="Disordered" evidence="1">
    <location>
        <begin position="140"/>
        <end position="170"/>
    </location>
</feature>
<reference evidence="2" key="1">
    <citation type="journal article" date="2022" name="New Phytol.">
        <title>Evolutionary transition to the ectomycorrhizal habit in the genomes of a hyperdiverse lineage of mushroom-forming fungi.</title>
        <authorList>
            <person name="Looney B."/>
            <person name="Miyauchi S."/>
            <person name="Morin E."/>
            <person name="Drula E."/>
            <person name="Courty P.E."/>
            <person name="Kohler A."/>
            <person name="Kuo A."/>
            <person name="LaButti K."/>
            <person name="Pangilinan J."/>
            <person name="Lipzen A."/>
            <person name="Riley R."/>
            <person name="Andreopoulos W."/>
            <person name="He G."/>
            <person name="Johnson J."/>
            <person name="Nolan M."/>
            <person name="Tritt A."/>
            <person name="Barry K.W."/>
            <person name="Grigoriev I.V."/>
            <person name="Nagy L.G."/>
            <person name="Hibbett D."/>
            <person name="Henrissat B."/>
            <person name="Matheny P.B."/>
            <person name="Labbe J."/>
            <person name="Martin F.M."/>
        </authorList>
    </citation>
    <scope>NUCLEOTIDE SEQUENCE</scope>
    <source>
        <strain evidence="2">BPL690</strain>
    </source>
</reference>
<dbReference type="Gene3D" id="2.130.10.10">
    <property type="entry name" value="YVTN repeat-like/Quinoprotein amine dehydrogenase"/>
    <property type="match status" value="1"/>
</dbReference>
<feature type="region of interest" description="Disordered" evidence="1">
    <location>
        <begin position="411"/>
        <end position="450"/>
    </location>
</feature>
<comment type="caution">
    <text evidence="2">The sequence shown here is derived from an EMBL/GenBank/DDBJ whole genome shotgun (WGS) entry which is preliminary data.</text>
</comment>
<dbReference type="AlphaFoldDB" id="A0AAD4QM51"/>
<sequence>MPPPRWTQSALVVGVGIPQLNRIILHPSVGYHDPYKLFRMTDSSSIDNDLVSLAPTVASILGIKGSLRFRPHGSSQKAHVVLRRVEPESDSDGEGDNKGVAQFSLFAYKRIEVKPGKEILLTVADGPFKDRAIIFEGDELESSSLSDAEEQTQVAEDDDAPLPTEHSLPLKMRKPWVKRLEAPLSLGSTHEPHPRATHQSVGIQTEQVITSEHTTLGAPEPAPEDDSKTVLAPPSRGPPGFIPSNPINFTAPCSSVCNVSVPNAGLLPEGNTPTLGLIPPRQHPERDHTLFLMGVGTTTTPIQPSTYDPISVPPAPAKHDDVPTETSTNLHSNVQPERWSPSVPAPVALPATVRPVDDTSESTNASSAIEDRDSLLLAPERPWSPSVPAVLSIQPLSRHNIRGREMVQSENFNDTRPSAEGPPASSSPSPPPPTPPSPLKIAPHMKPKSKLGNSFISGGFVTDFVGKSATPSLPDEDNKAHLLPEKISSPSAVPRPSQLTTFLSHPQPSSEIPQSPSFPTQPFSPRPRKDHSPSRLSPTSSRGSFSYGPLESSATSVPSHPSSPRVSVRKPQAFPWPPFRPSLDDGVADFDPPFRAGPDFCEPTPPPPFGPARAPVWPQVPTWHLPPPGRSSPPPTPSFYNTQPFGSPSLPAQLPPKTSQVLTVDNIYPPRQPRSEAALQAMASISLGQGMVPRSHPQYYRHQRYPHASRSPSDGRGRGTPMAAGAKRKASPPRTEPAVLLEIPPKRTPPSTWPTVSPIRCVAMQGDPVAVQGITFNRTGKLMAVTRRYTIRVWDNVTYSEVARLPHSTTVVSAQWMDDDAGVLALCADGALVRWTRPAGNTPPRAHDIWHWGRLAEPAIGGTPDDVPTALAYKGDRIAASFPKFGVRIWMMKQGSWQPQRPIIRQNVTAIEFVDDGAALLGGTKDGVLWHCQVIDGAPRVHNFFKARICGIDVLPAGTHALVSQQVGRAHLVAISQDENRGKVMQVYTVEPGLQAEAVYDANALFVGRDDAVLYGSAGGYLFAWDKTSASILVGLDHGEGRHRRSGAIKENCVVTGSRNGKLCWWAEPVESATVAELHTGKRVKTS</sequence>
<feature type="compositionally biased region" description="Low complexity" evidence="1">
    <location>
        <begin position="418"/>
        <end position="427"/>
    </location>
</feature>
<feature type="compositionally biased region" description="Pro residues" evidence="1">
    <location>
        <begin position="428"/>
        <end position="438"/>
    </location>
</feature>
<feature type="region of interest" description="Disordered" evidence="1">
    <location>
        <begin position="299"/>
        <end position="373"/>
    </location>
</feature>
<dbReference type="InterPro" id="IPR036322">
    <property type="entry name" value="WD40_repeat_dom_sf"/>
</dbReference>
<proteinExistence type="predicted"/>
<feature type="compositionally biased region" description="Low complexity" evidence="1">
    <location>
        <begin position="341"/>
        <end position="354"/>
    </location>
</feature>
<feature type="region of interest" description="Disordered" evidence="1">
    <location>
        <begin position="703"/>
        <end position="736"/>
    </location>
</feature>
<gene>
    <name evidence="2" type="ORF">B0F90DRAFT_1711649</name>
</gene>
<feature type="compositionally biased region" description="Pro residues" evidence="1">
    <location>
        <begin position="624"/>
        <end position="637"/>
    </location>
</feature>
<feature type="compositionally biased region" description="Low complexity" evidence="1">
    <location>
        <begin position="552"/>
        <end position="566"/>
    </location>
</feature>
<evidence type="ECO:0000256" key="1">
    <source>
        <dbReference type="SAM" id="MobiDB-lite"/>
    </source>
</evidence>
<feature type="region of interest" description="Disordered" evidence="1">
    <location>
        <begin position="466"/>
        <end position="650"/>
    </location>
</feature>
<keyword evidence="3" id="KW-1185">Reference proteome</keyword>
<dbReference type="SUPFAM" id="SSF50978">
    <property type="entry name" value="WD40 repeat-like"/>
    <property type="match status" value="1"/>
</dbReference>